<dbReference type="RefSeq" id="WP_006584304.1">
    <property type="nucleotide sequence ID" value="NZ_CM001377.1"/>
</dbReference>
<evidence type="ECO:0000313" key="6">
    <source>
        <dbReference type="EMBL" id="EHM10810.1"/>
    </source>
</evidence>
<gene>
    <name evidence="6" type="ORF">TheveDRAFT_1692</name>
</gene>
<dbReference type="CDD" id="cd00002">
    <property type="entry name" value="YbaK_deacylase"/>
    <property type="match status" value="1"/>
</dbReference>
<evidence type="ECO:0000313" key="7">
    <source>
        <dbReference type="Proteomes" id="UP000005730"/>
    </source>
</evidence>
<dbReference type="InterPro" id="IPR004369">
    <property type="entry name" value="Prolyl-tRNA_editing_YbaK/EbsC"/>
</dbReference>
<dbReference type="PANTHER" id="PTHR30411:SF0">
    <property type="entry name" value="CYS-TRNA(PRO)_CYS-TRNA(CYS) DEACYLASE YBAK"/>
    <property type="match status" value="1"/>
</dbReference>
<dbReference type="GO" id="GO:0002161">
    <property type="term" value="F:aminoacyl-tRNA deacylase activity"/>
    <property type="evidence" value="ECO:0007669"/>
    <property type="project" value="InterPro"/>
</dbReference>
<organism evidence="6 7">
    <name type="scientific">Thermanaerovibrio velox DSM 12556</name>
    <dbReference type="NCBI Taxonomy" id="926567"/>
    <lineage>
        <taxon>Bacteria</taxon>
        <taxon>Thermotogati</taxon>
        <taxon>Synergistota</taxon>
        <taxon>Synergistia</taxon>
        <taxon>Synergistales</taxon>
        <taxon>Synergistaceae</taxon>
        <taxon>Thermanaerovibrio</taxon>
    </lineage>
</organism>
<reference evidence="6 7" key="1">
    <citation type="submission" date="2011-10" db="EMBL/GenBank/DDBJ databases">
        <title>The Noncontiguous Finished genome of Thermanaerovibrio velox DSM 12556.</title>
        <authorList>
            <consortium name="US DOE Joint Genome Institute (JGI-PGF)"/>
            <person name="Lucas S."/>
            <person name="Copeland A."/>
            <person name="Lapidus A."/>
            <person name="Glavina del Rio T."/>
            <person name="Dalin E."/>
            <person name="Tice H."/>
            <person name="Bruce D."/>
            <person name="Goodwin L."/>
            <person name="Pitluck S."/>
            <person name="Peters L."/>
            <person name="Mikhailova N."/>
            <person name="Teshima H."/>
            <person name="Kyrpides N."/>
            <person name="Mavromatis K."/>
            <person name="Ivanova N."/>
            <person name="Markowitz V."/>
            <person name="Cheng J.-F."/>
            <person name="Hugenholtz P."/>
            <person name="Woyke T."/>
            <person name="Wu D."/>
            <person name="Spring S."/>
            <person name="Brambilla E.-M."/>
            <person name="Klenk H.-P."/>
            <person name="Eisen J.A."/>
        </authorList>
    </citation>
    <scope>NUCLEOTIDE SEQUENCE [LARGE SCALE GENOMIC DNA]</scope>
    <source>
        <strain evidence="6 7">DSM 12556</strain>
    </source>
</reference>
<dbReference type="SUPFAM" id="SSF55826">
    <property type="entry name" value="YbaK/ProRS associated domain"/>
    <property type="match status" value="1"/>
</dbReference>
<evidence type="ECO:0000256" key="4">
    <source>
        <dbReference type="PIRNR" id="PIRNR006181"/>
    </source>
</evidence>
<dbReference type="STRING" id="926567.TheveDRAFT_1692"/>
<keyword evidence="2 4" id="KW-0648">Protein biosynthesis</keyword>
<evidence type="ECO:0000256" key="3">
    <source>
        <dbReference type="ARBA" id="ARBA00023239"/>
    </source>
</evidence>
<accession>H0UQP6</accession>
<evidence type="ECO:0000256" key="1">
    <source>
        <dbReference type="ARBA" id="ARBA00009798"/>
    </source>
</evidence>
<dbReference type="EC" id="4.2.-.-" evidence="4"/>
<keyword evidence="3 4" id="KW-0456">Lyase</keyword>
<dbReference type="InterPro" id="IPR007214">
    <property type="entry name" value="YbaK/aa-tRNA-synth-assoc-dom"/>
</dbReference>
<dbReference type="OrthoDB" id="9809296at2"/>
<dbReference type="AlphaFoldDB" id="H0UQP6"/>
<feature type="domain" description="YbaK/aminoacyl-tRNA synthetase-associated" evidence="5">
    <location>
        <begin position="33"/>
        <end position="148"/>
    </location>
</feature>
<dbReference type="InterPro" id="IPR036754">
    <property type="entry name" value="YbaK/aa-tRNA-synt-asso_dom_sf"/>
</dbReference>
<protein>
    <recommendedName>
        <fullName evidence="4">Cys-tRNA(Pro)/Cys-tRNA(Cys) deacylase</fullName>
        <ecNumber evidence="4">4.2.-.-</ecNumber>
    </recommendedName>
</protein>
<proteinExistence type="inferred from homology"/>
<comment type="similarity">
    <text evidence="1 4">Belongs to the prolyl-tRNA editing family. YbaK/EbsC subfamily.</text>
</comment>
<dbReference type="PIRSF" id="PIRSF006181">
    <property type="entry name" value="EbsC_YbaK"/>
    <property type="match status" value="1"/>
</dbReference>
<name>H0UQP6_9BACT</name>
<dbReference type="Proteomes" id="UP000005730">
    <property type="component" value="Chromosome"/>
</dbReference>
<dbReference type="Gene3D" id="3.90.960.10">
    <property type="entry name" value="YbaK/aminoacyl-tRNA synthetase-associated domain"/>
    <property type="match status" value="1"/>
</dbReference>
<dbReference type="GO" id="GO:0006412">
    <property type="term" value="P:translation"/>
    <property type="evidence" value="ECO:0007669"/>
    <property type="project" value="UniProtKB-KW"/>
</dbReference>
<sequence>MKHKAKTNAVRIMESMGIDFRLEEYEVDPSDLSAQAVASKVGLPLRQVFKTLVLKGDKTGHLVAVIPGDKELDTKALAAESGNKRVELVNLKDLQPLTGYVRGGCSPVGMRKQFPTYVDQSAREFPFVSVSAGLRGLQVLIAPEDLIRACSGKWASIAR</sequence>
<dbReference type="HOGENOM" id="CLU_094875_3_0_0"/>
<dbReference type="EMBL" id="CM001377">
    <property type="protein sequence ID" value="EHM10810.1"/>
    <property type="molecule type" value="Genomic_DNA"/>
</dbReference>
<dbReference type="NCBIfam" id="TIGR00011">
    <property type="entry name" value="YbaK_EbsC"/>
    <property type="match status" value="1"/>
</dbReference>
<dbReference type="Pfam" id="PF04073">
    <property type="entry name" value="tRNA_edit"/>
    <property type="match status" value="1"/>
</dbReference>
<evidence type="ECO:0000256" key="2">
    <source>
        <dbReference type="ARBA" id="ARBA00022917"/>
    </source>
</evidence>
<dbReference type="PANTHER" id="PTHR30411">
    <property type="entry name" value="CYTOPLASMIC PROTEIN"/>
    <property type="match status" value="1"/>
</dbReference>
<keyword evidence="7" id="KW-1185">Reference proteome</keyword>
<dbReference type="GO" id="GO:0016829">
    <property type="term" value="F:lyase activity"/>
    <property type="evidence" value="ECO:0007669"/>
    <property type="project" value="UniProtKB-KW"/>
</dbReference>
<evidence type="ECO:0000259" key="5">
    <source>
        <dbReference type="Pfam" id="PF04073"/>
    </source>
</evidence>
<dbReference type="eggNOG" id="COG2606">
    <property type="taxonomic scope" value="Bacteria"/>
</dbReference>